<dbReference type="PANTHER" id="PTHR35525">
    <property type="entry name" value="BLL6575 PROTEIN"/>
    <property type="match status" value="1"/>
</dbReference>
<name>A0A4S2GZT7_9PROT</name>
<proteinExistence type="predicted"/>
<dbReference type="InterPro" id="IPR021005">
    <property type="entry name" value="Znf_CGNR"/>
</dbReference>
<dbReference type="AlphaFoldDB" id="A0A4S2GZT7"/>
<dbReference type="PANTHER" id="PTHR35525:SF3">
    <property type="entry name" value="BLL6575 PROTEIN"/>
    <property type="match status" value="1"/>
</dbReference>
<organism evidence="2 3">
    <name type="scientific">Marinicauda algicola</name>
    <dbReference type="NCBI Taxonomy" id="2029849"/>
    <lineage>
        <taxon>Bacteria</taxon>
        <taxon>Pseudomonadati</taxon>
        <taxon>Pseudomonadota</taxon>
        <taxon>Alphaproteobacteria</taxon>
        <taxon>Maricaulales</taxon>
        <taxon>Maricaulaceae</taxon>
        <taxon>Marinicauda</taxon>
    </lineage>
</organism>
<dbReference type="Proteomes" id="UP000308054">
    <property type="component" value="Unassembled WGS sequence"/>
</dbReference>
<dbReference type="RefSeq" id="WP_135995304.1">
    <property type="nucleotide sequence ID" value="NZ_CP071057.1"/>
</dbReference>
<reference evidence="2 3" key="1">
    <citation type="journal article" date="2017" name="Int. J. Syst. Evol. Microbiol.">
        <title>Marinicauda algicola sp. nov., isolated from a marine red alga Rhodosorus marinus.</title>
        <authorList>
            <person name="Jeong S.E."/>
            <person name="Jeon S.H."/>
            <person name="Chun B.H."/>
            <person name="Kim D.W."/>
            <person name="Jeon C.O."/>
        </authorList>
    </citation>
    <scope>NUCLEOTIDE SEQUENCE [LARGE SCALE GENOMIC DNA]</scope>
    <source>
        <strain evidence="2 3">JCM 31718</strain>
    </source>
</reference>
<dbReference type="Pfam" id="PF07336">
    <property type="entry name" value="ABATE"/>
    <property type="match status" value="1"/>
</dbReference>
<dbReference type="SUPFAM" id="SSF160904">
    <property type="entry name" value="Jann2411-like"/>
    <property type="match status" value="1"/>
</dbReference>
<evidence type="ECO:0000313" key="2">
    <source>
        <dbReference type="EMBL" id="TGY88765.1"/>
    </source>
</evidence>
<feature type="domain" description="Zinc finger CGNR" evidence="1">
    <location>
        <begin position="150"/>
        <end position="193"/>
    </location>
</feature>
<dbReference type="Gene3D" id="1.10.3300.10">
    <property type="entry name" value="Jann2411-like domain"/>
    <property type="match status" value="1"/>
</dbReference>
<sequence>MLPVTASVPDPEEVRDGFRFRGGHAALDLTATLTGRLKETQRDLLAQPEDVLRWLRAAGFDCAATAPDDRLLAAARQLREAVYTLAMRRLAEQTLPASARTILNNTAGLPAAAPEIAADGRMRLRGDAASLLTLVAREAVSLLGGEMADRIRQCEGDGCAILFLDTSRSGDRRWCSMTACGNRHKVAAFRQRREKP</sequence>
<keyword evidence="3" id="KW-1185">Reference proteome</keyword>
<evidence type="ECO:0000313" key="3">
    <source>
        <dbReference type="Proteomes" id="UP000308054"/>
    </source>
</evidence>
<dbReference type="Pfam" id="PF11706">
    <property type="entry name" value="zf-CGNR"/>
    <property type="match status" value="1"/>
</dbReference>
<dbReference type="EMBL" id="SRXW01000002">
    <property type="protein sequence ID" value="TGY88765.1"/>
    <property type="molecule type" value="Genomic_DNA"/>
</dbReference>
<evidence type="ECO:0000259" key="1">
    <source>
        <dbReference type="Pfam" id="PF11706"/>
    </source>
</evidence>
<protein>
    <recommendedName>
        <fullName evidence="1">Zinc finger CGNR domain-containing protein</fullName>
    </recommendedName>
</protein>
<dbReference type="OrthoDB" id="9808437at2"/>
<dbReference type="InterPro" id="IPR010852">
    <property type="entry name" value="ABATE"/>
</dbReference>
<accession>A0A4S2GZT7</accession>
<gene>
    <name evidence="2" type="ORF">E5163_06395</name>
</gene>
<comment type="caution">
    <text evidence="2">The sequence shown here is derived from an EMBL/GenBank/DDBJ whole genome shotgun (WGS) entry which is preliminary data.</text>
</comment>
<dbReference type="InterPro" id="IPR023286">
    <property type="entry name" value="ABATE_dom_sf"/>
</dbReference>